<dbReference type="SMART" id="SM00382">
    <property type="entry name" value="AAA"/>
    <property type="match status" value="1"/>
</dbReference>
<dbReference type="AlphaFoldDB" id="A0A5J4Z851"/>
<proteinExistence type="predicted"/>
<dbReference type="OrthoDB" id="10261178at2759"/>
<dbReference type="InterPro" id="IPR008533">
    <property type="entry name" value="DUF815"/>
</dbReference>
<sequence>MAGLERFDRAGTGAARIAFALGAGPDVLLSASEEVSRAYPRGTYVRVQPRARYGSVRAGRDARAALRMVAARDEAEGRRGAAGSAKSAYGAVLDLAHERRVLHSALAQIHSLFVYHSLFKDAHVLLAFKSLLEALLDDELFMTNSPSLQLRLRLFRSYSELWRECLPYGGLRPAIVSCILASGGAFAAKVQLDAARKSSAHEAPPNEPPTRPPATASLKKKKGRPPAGPKKTESPPTRAPEHAGLRESLAQVAEQSSIPMSLLAATTYDLDVLRTLLEPEVESAVHALVSYFAPSDPHGNLRTPSRVRLDGMSDTVVVDANVQFLLDRAATSWTDDETLAFLKKCYAGQGSGVVGLYYGLGWDFQNRQLRGILSAQDVQEQPQLSFVGVEDIRRRLDQNTEFLMQGLRAQNVLLYGPPGCGKSTAVRSLLKQYGHRGLRLVELSKDELVFVPSIINELCKLPQKFILFIDDLSFDEGELDSWRAGKTALEGSLMKNAQNVAVYVTSNRRNPVGNPLTDGNNEKMAFSYRFGLTLGFPVTTRDQFLSIVLSLGESAGLIPHAPPAPRPASHREPKEAGDRTESESDDPAVILREAFCTRALSWALGSDGNGLSGRTARQFVEFTSSQAQLAEANNGMFEDIVQKKAFSEWGLNERGLW</sequence>
<keyword evidence="4" id="KW-1185">Reference proteome</keyword>
<comment type="caution">
    <text evidence="3">The sequence shown here is derived from an EMBL/GenBank/DDBJ whole genome shotgun (WGS) entry which is preliminary data.</text>
</comment>
<feature type="compositionally biased region" description="Basic and acidic residues" evidence="1">
    <location>
        <begin position="569"/>
        <end position="582"/>
    </location>
</feature>
<name>A0A5J4Z851_PORPP</name>
<dbReference type="CDD" id="cd00009">
    <property type="entry name" value="AAA"/>
    <property type="match status" value="1"/>
</dbReference>
<protein>
    <recommendedName>
        <fullName evidence="2">AAA+ ATPase domain-containing protein</fullName>
    </recommendedName>
</protein>
<dbReference type="Gene3D" id="3.40.50.300">
    <property type="entry name" value="P-loop containing nucleotide triphosphate hydrolases"/>
    <property type="match status" value="1"/>
</dbReference>
<dbReference type="PANTHER" id="PTHR42935:SF1">
    <property type="entry name" value="SLR0930 PROTEIN"/>
    <property type="match status" value="1"/>
</dbReference>
<dbReference type="InterPro" id="IPR027417">
    <property type="entry name" value="P-loop_NTPase"/>
</dbReference>
<feature type="region of interest" description="Disordered" evidence="1">
    <location>
        <begin position="558"/>
        <end position="585"/>
    </location>
</feature>
<feature type="domain" description="AAA+ ATPase" evidence="2">
    <location>
        <begin position="408"/>
        <end position="536"/>
    </location>
</feature>
<gene>
    <name evidence="3" type="ORF">FVE85_6913</name>
</gene>
<dbReference type="Pfam" id="PF05673">
    <property type="entry name" value="DUF815"/>
    <property type="match status" value="1"/>
</dbReference>
<dbReference type="PANTHER" id="PTHR42935">
    <property type="entry name" value="SLR0930 PROTEIN"/>
    <property type="match status" value="1"/>
</dbReference>
<dbReference type="EMBL" id="VRMN01000001">
    <property type="protein sequence ID" value="KAA8499328.1"/>
    <property type="molecule type" value="Genomic_DNA"/>
</dbReference>
<dbReference type="Proteomes" id="UP000324585">
    <property type="component" value="Unassembled WGS sequence"/>
</dbReference>
<evidence type="ECO:0000256" key="1">
    <source>
        <dbReference type="SAM" id="MobiDB-lite"/>
    </source>
</evidence>
<organism evidence="3 4">
    <name type="scientific">Porphyridium purpureum</name>
    <name type="common">Red alga</name>
    <name type="synonym">Porphyridium cruentum</name>
    <dbReference type="NCBI Taxonomy" id="35688"/>
    <lineage>
        <taxon>Eukaryota</taxon>
        <taxon>Rhodophyta</taxon>
        <taxon>Bangiophyceae</taxon>
        <taxon>Porphyridiales</taxon>
        <taxon>Porphyridiaceae</taxon>
        <taxon>Porphyridium</taxon>
    </lineage>
</organism>
<accession>A0A5J4Z851</accession>
<reference evidence="4" key="1">
    <citation type="journal article" date="2019" name="Nat. Commun.">
        <title>Expansion of phycobilisome linker gene families in mesophilic red algae.</title>
        <authorList>
            <person name="Lee J."/>
            <person name="Kim D."/>
            <person name="Bhattacharya D."/>
            <person name="Yoon H.S."/>
        </authorList>
    </citation>
    <scope>NUCLEOTIDE SEQUENCE [LARGE SCALE GENOMIC DNA]</scope>
    <source>
        <strain evidence="4">CCMP 1328</strain>
    </source>
</reference>
<dbReference type="SUPFAM" id="SSF52540">
    <property type="entry name" value="P-loop containing nucleoside triphosphate hydrolases"/>
    <property type="match status" value="1"/>
</dbReference>
<feature type="region of interest" description="Disordered" evidence="1">
    <location>
        <begin position="197"/>
        <end position="243"/>
    </location>
</feature>
<evidence type="ECO:0000313" key="3">
    <source>
        <dbReference type="EMBL" id="KAA8499328.1"/>
    </source>
</evidence>
<evidence type="ECO:0000313" key="4">
    <source>
        <dbReference type="Proteomes" id="UP000324585"/>
    </source>
</evidence>
<dbReference type="InterPro" id="IPR003593">
    <property type="entry name" value="AAA+_ATPase"/>
</dbReference>
<evidence type="ECO:0000259" key="2">
    <source>
        <dbReference type="SMART" id="SM00382"/>
    </source>
</evidence>